<protein>
    <submittedName>
        <fullName evidence="5">SNF2 family N-terminal domain</fullName>
    </submittedName>
</protein>
<dbReference type="InterPro" id="IPR050628">
    <property type="entry name" value="SNF2_RAD54_helicase_TF"/>
</dbReference>
<evidence type="ECO:0000256" key="2">
    <source>
        <dbReference type="ARBA" id="ARBA00022801"/>
    </source>
</evidence>
<organism evidence="5 6">
    <name type="scientific">Rhizoctonia solani</name>
    <dbReference type="NCBI Taxonomy" id="456999"/>
    <lineage>
        <taxon>Eukaryota</taxon>
        <taxon>Fungi</taxon>
        <taxon>Dikarya</taxon>
        <taxon>Basidiomycota</taxon>
        <taxon>Agaricomycotina</taxon>
        <taxon>Agaricomycetes</taxon>
        <taxon>Cantharellales</taxon>
        <taxon>Ceratobasidiaceae</taxon>
        <taxon>Rhizoctonia</taxon>
    </lineage>
</organism>
<name>A0A8H7I292_9AGAM</name>
<dbReference type="GO" id="GO:0005634">
    <property type="term" value="C:nucleus"/>
    <property type="evidence" value="ECO:0007669"/>
    <property type="project" value="TreeGrafter"/>
</dbReference>
<dbReference type="SMART" id="SM00490">
    <property type="entry name" value="HELICc"/>
    <property type="match status" value="1"/>
</dbReference>
<proteinExistence type="predicted"/>
<gene>
    <name evidence="5" type="ORF">RHS01_11098</name>
</gene>
<dbReference type="PROSITE" id="PS51194">
    <property type="entry name" value="HELICASE_CTER"/>
    <property type="match status" value="1"/>
</dbReference>
<accession>A0A8H7I292</accession>
<evidence type="ECO:0000313" key="5">
    <source>
        <dbReference type="EMBL" id="KAF8748054.1"/>
    </source>
</evidence>
<keyword evidence="2" id="KW-0378">Hydrolase</keyword>
<comment type="caution">
    <text evidence="5">The sequence shown here is derived from an EMBL/GenBank/DDBJ whole genome shotgun (WGS) entry which is preliminary data.</text>
</comment>
<dbReference type="Pfam" id="PF00271">
    <property type="entry name" value="Helicase_C"/>
    <property type="match status" value="1"/>
</dbReference>
<dbReference type="GO" id="GO:0008094">
    <property type="term" value="F:ATP-dependent activity, acting on DNA"/>
    <property type="evidence" value="ECO:0007669"/>
    <property type="project" value="TreeGrafter"/>
</dbReference>
<evidence type="ECO:0000256" key="1">
    <source>
        <dbReference type="ARBA" id="ARBA00022741"/>
    </source>
</evidence>
<feature type="domain" description="Helicase C-terminal" evidence="4">
    <location>
        <begin position="138"/>
        <end position="296"/>
    </location>
</feature>
<dbReference type="GO" id="GO:0005524">
    <property type="term" value="F:ATP binding"/>
    <property type="evidence" value="ECO:0007669"/>
    <property type="project" value="UniProtKB-KW"/>
</dbReference>
<evidence type="ECO:0000256" key="3">
    <source>
        <dbReference type="ARBA" id="ARBA00022840"/>
    </source>
</evidence>
<dbReference type="GO" id="GO:0016787">
    <property type="term" value="F:hydrolase activity"/>
    <property type="evidence" value="ECO:0007669"/>
    <property type="project" value="UniProtKB-KW"/>
</dbReference>
<reference evidence="5" key="1">
    <citation type="submission" date="2020-09" db="EMBL/GenBank/DDBJ databases">
        <title>Comparative genome analyses of four rice-infecting Rhizoctonia solani isolates reveal extensive enrichment of homogalacturonan modification genes.</title>
        <authorList>
            <person name="Lee D.-Y."/>
            <person name="Jeon J."/>
            <person name="Kim K.-T."/>
            <person name="Cheong K."/>
            <person name="Song H."/>
            <person name="Choi G."/>
            <person name="Ko J."/>
            <person name="Opiyo S.O."/>
            <person name="Zuo S."/>
            <person name="Madhav S."/>
            <person name="Lee Y.-H."/>
            <person name="Wang G.-L."/>
        </authorList>
    </citation>
    <scope>NUCLEOTIDE SEQUENCE</scope>
    <source>
        <strain evidence="5">AG1-IA B2</strain>
    </source>
</reference>
<keyword evidence="3" id="KW-0067">ATP-binding</keyword>
<dbReference type="InterPro" id="IPR001650">
    <property type="entry name" value="Helicase_C-like"/>
</dbReference>
<dbReference type="AlphaFoldDB" id="A0A8H7I292"/>
<dbReference type="Gene3D" id="3.40.50.300">
    <property type="entry name" value="P-loop containing nucleotide triphosphate hydrolases"/>
    <property type="match status" value="1"/>
</dbReference>
<dbReference type="SUPFAM" id="SSF52540">
    <property type="entry name" value="P-loop containing nucleoside triphosphate hydrolases"/>
    <property type="match status" value="1"/>
</dbReference>
<dbReference type="CDD" id="cd18793">
    <property type="entry name" value="SF2_C_SNF"/>
    <property type="match status" value="1"/>
</dbReference>
<dbReference type="InterPro" id="IPR049730">
    <property type="entry name" value="SNF2/RAD54-like_C"/>
</dbReference>
<evidence type="ECO:0000313" key="6">
    <source>
        <dbReference type="Proteomes" id="UP000614334"/>
    </source>
</evidence>
<dbReference type="GO" id="GO:0006281">
    <property type="term" value="P:DNA repair"/>
    <property type="evidence" value="ECO:0007669"/>
    <property type="project" value="TreeGrafter"/>
</dbReference>
<dbReference type="EMBL" id="JACYCF010000050">
    <property type="protein sequence ID" value="KAF8748054.1"/>
    <property type="molecule type" value="Genomic_DNA"/>
</dbReference>
<evidence type="ECO:0000259" key="4">
    <source>
        <dbReference type="PROSITE" id="PS51194"/>
    </source>
</evidence>
<dbReference type="PANTHER" id="PTHR45626:SF14">
    <property type="entry name" value="ATP-DEPENDENT DNA HELICASE (EUROFUNG)"/>
    <property type="match status" value="1"/>
</dbReference>
<dbReference type="InterPro" id="IPR027417">
    <property type="entry name" value="P-loop_NTPase"/>
</dbReference>
<dbReference type="Proteomes" id="UP000614334">
    <property type="component" value="Unassembled WGS sequence"/>
</dbReference>
<keyword evidence="1" id="KW-0547">Nucleotide-binding</keyword>
<sequence>MKRLHIVLKAIMLRRTKDMTINGAPLLNLPGRKVETLMCDFDEDERAFYEALEQKTELTLNKFIKAGTKDFQKDIDAVESKPAKKDDEEEDELADLFQKMGVDKRALTCTICQTELPADADDENRQVGVTSIEREDRKMVALLEEIDDRSNGEDKTIVFSQFTTMLDLLEPFLKDADISFTRLDGSMLPKDREVALDKIRNSSRTKVILISFKAGSTGLNLTACNNVILVDLWWNPALEDQAFDRAHRLGQTKDVHIYKLTIAHTVEERILKLQDAKRDLAKAALSGDKLNNNRLRLDDIMKLFNKHSHEDSDDE</sequence>
<dbReference type="PANTHER" id="PTHR45626">
    <property type="entry name" value="TRANSCRIPTION TERMINATION FACTOR 2-RELATED"/>
    <property type="match status" value="1"/>
</dbReference>